<evidence type="ECO:0000313" key="2">
    <source>
        <dbReference type="EnsemblPlants" id="cds.evm.model.01.2394"/>
    </source>
</evidence>
<dbReference type="AlphaFoldDB" id="A0A803NL05"/>
<keyword evidence="3" id="KW-1185">Reference proteome</keyword>
<name>A0A803NL05_CANSA</name>
<evidence type="ECO:0000313" key="3">
    <source>
        <dbReference type="Proteomes" id="UP000596661"/>
    </source>
</evidence>
<sequence length="80" mass="8508">MVATRSSSIDRGTLSSAQTTGGTLVTEARTRTTPTPHMQGGSPRTRSTTLPLRSPNDLGTGTGEPHMELEDPKEANLRCE</sequence>
<evidence type="ECO:0000256" key="1">
    <source>
        <dbReference type="SAM" id="MobiDB-lite"/>
    </source>
</evidence>
<feature type="compositionally biased region" description="Polar residues" evidence="1">
    <location>
        <begin position="1"/>
        <end position="23"/>
    </location>
</feature>
<protein>
    <submittedName>
        <fullName evidence="2">Uncharacterized protein</fullName>
    </submittedName>
</protein>
<dbReference type="EnsemblPlants" id="evm.model.01.2394">
    <property type="protein sequence ID" value="cds.evm.model.01.2394"/>
    <property type="gene ID" value="evm.TU.01.2394"/>
</dbReference>
<dbReference type="Gramene" id="evm.model.01.2394">
    <property type="protein sequence ID" value="cds.evm.model.01.2394"/>
    <property type="gene ID" value="evm.TU.01.2394"/>
</dbReference>
<organism evidence="2 3">
    <name type="scientific">Cannabis sativa</name>
    <name type="common">Hemp</name>
    <name type="synonym">Marijuana</name>
    <dbReference type="NCBI Taxonomy" id="3483"/>
    <lineage>
        <taxon>Eukaryota</taxon>
        <taxon>Viridiplantae</taxon>
        <taxon>Streptophyta</taxon>
        <taxon>Embryophyta</taxon>
        <taxon>Tracheophyta</taxon>
        <taxon>Spermatophyta</taxon>
        <taxon>Magnoliopsida</taxon>
        <taxon>eudicotyledons</taxon>
        <taxon>Gunneridae</taxon>
        <taxon>Pentapetalae</taxon>
        <taxon>rosids</taxon>
        <taxon>fabids</taxon>
        <taxon>Rosales</taxon>
        <taxon>Cannabaceae</taxon>
        <taxon>Cannabis</taxon>
    </lineage>
</organism>
<feature type="region of interest" description="Disordered" evidence="1">
    <location>
        <begin position="1"/>
        <end position="80"/>
    </location>
</feature>
<proteinExistence type="predicted"/>
<reference evidence="2" key="2">
    <citation type="submission" date="2021-03" db="UniProtKB">
        <authorList>
            <consortium name="EnsemblPlants"/>
        </authorList>
    </citation>
    <scope>IDENTIFICATION</scope>
</reference>
<dbReference type="Proteomes" id="UP000596661">
    <property type="component" value="Chromosome 1"/>
</dbReference>
<feature type="compositionally biased region" description="Basic and acidic residues" evidence="1">
    <location>
        <begin position="65"/>
        <end position="80"/>
    </location>
</feature>
<accession>A0A803NL05</accession>
<reference evidence="2" key="1">
    <citation type="submission" date="2018-11" db="EMBL/GenBank/DDBJ databases">
        <authorList>
            <person name="Grassa J C."/>
        </authorList>
    </citation>
    <scope>NUCLEOTIDE SEQUENCE [LARGE SCALE GENOMIC DNA]</scope>
</reference>
<dbReference type="EMBL" id="UZAU01000073">
    <property type="status" value="NOT_ANNOTATED_CDS"/>
    <property type="molecule type" value="Genomic_DNA"/>
</dbReference>
<feature type="compositionally biased region" description="Polar residues" evidence="1">
    <location>
        <begin position="31"/>
        <end position="51"/>
    </location>
</feature>